<dbReference type="PANTHER" id="PTHR33829">
    <property type="entry name" value="OSJNBA0044M19.10 PROTEIN"/>
    <property type="match status" value="1"/>
</dbReference>
<accession>A0AAV2DCB7</accession>
<keyword evidence="2" id="KW-1133">Transmembrane helix</keyword>
<protein>
    <recommendedName>
        <fullName evidence="3">DUF7733 domain-containing protein</fullName>
    </recommendedName>
</protein>
<reference evidence="4 5" key="1">
    <citation type="submission" date="2024-04" db="EMBL/GenBank/DDBJ databases">
        <authorList>
            <person name="Fracassetti M."/>
        </authorList>
    </citation>
    <scope>NUCLEOTIDE SEQUENCE [LARGE SCALE GENOMIC DNA]</scope>
</reference>
<evidence type="ECO:0000259" key="3">
    <source>
        <dbReference type="Pfam" id="PF24867"/>
    </source>
</evidence>
<dbReference type="Proteomes" id="UP001497516">
    <property type="component" value="Chromosome 2"/>
</dbReference>
<dbReference type="InterPro" id="IPR056635">
    <property type="entry name" value="DUF7733"/>
</dbReference>
<dbReference type="AlphaFoldDB" id="A0AAV2DCB7"/>
<keyword evidence="2" id="KW-0812">Transmembrane</keyword>
<evidence type="ECO:0000256" key="1">
    <source>
        <dbReference type="SAM" id="MobiDB-lite"/>
    </source>
</evidence>
<feature type="transmembrane region" description="Helical" evidence="2">
    <location>
        <begin position="113"/>
        <end position="135"/>
    </location>
</feature>
<feature type="region of interest" description="Disordered" evidence="1">
    <location>
        <begin position="1"/>
        <end position="42"/>
    </location>
</feature>
<evidence type="ECO:0000256" key="2">
    <source>
        <dbReference type="SAM" id="Phobius"/>
    </source>
</evidence>
<feature type="domain" description="DUF7733" evidence="3">
    <location>
        <begin position="51"/>
        <end position="251"/>
    </location>
</feature>
<feature type="transmembrane region" description="Helical" evidence="2">
    <location>
        <begin position="156"/>
        <end position="179"/>
    </location>
</feature>
<evidence type="ECO:0000313" key="4">
    <source>
        <dbReference type="EMBL" id="CAL1371185.1"/>
    </source>
</evidence>
<dbReference type="PANTHER" id="PTHR33829:SF1">
    <property type="entry name" value="TRANSMEMBRANE PROTEIN"/>
    <property type="match status" value="1"/>
</dbReference>
<feature type="compositionally biased region" description="Polar residues" evidence="1">
    <location>
        <begin position="33"/>
        <end position="42"/>
    </location>
</feature>
<feature type="transmembrane region" description="Helical" evidence="2">
    <location>
        <begin position="227"/>
        <end position="247"/>
    </location>
</feature>
<gene>
    <name evidence="4" type="ORF">LTRI10_LOCUS13265</name>
</gene>
<feature type="transmembrane region" description="Helical" evidence="2">
    <location>
        <begin position="75"/>
        <end position="93"/>
    </location>
</feature>
<name>A0AAV2DCB7_9ROSI</name>
<keyword evidence="5" id="KW-1185">Reference proteome</keyword>
<organism evidence="4 5">
    <name type="scientific">Linum trigynum</name>
    <dbReference type="NCBI Taxonomy" id="586398"/>
    <lineage>
        <taxon>Eukaryota</taxon>
        <taxon>Viridiplantae</taxon>
        <taxon>Streptophyta</taxon>
        <taxon>Embryophyta</taxon>
        <taxon>Tracheophyta</taxon>
        <taxon>Spermatophyta</taxon>
        <taxon>Magnoliopsida</taxon>
        <taxon>eudicotyledons</taxon>
        <taxon>Gunneridae</taxon>
        <taxon>Pentapetalae</taxon>
        <taxon>rosids</taxon>
        <taxon>fabids</taxon>
        <taxon>Malpighiales</taxon>
        <taxon>Linaceae</taxon>
        <taxon>Linum</taxon>
    </lineage>
</organism>
<keyword evidence="2" id="KW-0472">Membrane</keyword>
<feature type="transmembrane region" description="Helical" evidence="2">
    <location>
        <begin position="52"/>
        <end position="70"/>
    </location>
</feature>
<sequence length="261" mass="28533">MSGGVGPSADITLPKDQQEQEQGHKFVQDNKKTQLPPNSTAAPRNRASLLSFYQLNSLAAIIVLAASGLVGISDFAFVVFSLFYIFLLSRFPFPPLPQKDAMNLDTRSRTLRLYVFFGAVLGIFLPVAYICEGILEGDKDGIKAAAPHVFLLASQLFMEGVAFFDRFSLPVGIFVPVFYNSRRIFSLADWLRSELAKSEGVGGGGGGQGWSGARRLYFGRALAVANMAFWGFNLFGLLLPVAVPICLKKYYAASLRKVSKD</sequence>
<dbReference type="Pfam" id="PF24867">
    <property type="entry name" value="DUF7733"/>
    <property type="match status" value="1"/>
</dbReference>
<proteinExistence type="predicted"/>
<evidence type="ECO:0000313" key="5">
    <source>
        <dbReference type="Proteomes" id="UP001497516"/>
    </source>
</evidence>
<dbReference type="EMBL" id="OZ034815">
    <property type="protein sequence ID" value="CAL1371185.1"/>
    <property type="molecule type" value="Genomic_DNA"/>
</dbReference>
<feature type="compositionally biased region" description="Basic and acidic residues" evidence="1">
    <location>
        <begin position="16"/>
        <end position="32"/>
    </location>
</feature>